<sequence length="103" mass="11826">MTKDQNHEIRLLAYLVPKPGKREKLLAEIQAIVEQTKSEEGCLEYAPHELIGSFGTIVMDERWLNQSCLDAHAKSRHFKKLAEQFDELLAEPLKLHFLEPLAS</sequence>
<protein>
    <recommendedName>
        <fullName evidence="1">ABM domain-containing protein</fullName>
    </recommendedName>
</protein>
<dbReference type="InterPro" id="IPR011008">
    <property type="entry name" value="Dimeric_a/b-barrel"/>
</dbReference>
<feature type="domain" description="ABM" evidence="1">
    <location>
        <begin position="9"/>
        <end position="97"/>
    </location>
</feature>
<dbReference type="PANTHER" id="PTHR33336">
    <property type="entry name" value="QUINOL MONOOXYGENASE YGIN-RELATED"/>
    <property type="match status" value="1"/>
</dbReference>
<dbReference type="Pfam" id="PF03992">
    <property type="entry name" value="ABM"/>
    <property type="match status" value="1"/>
</dbReference>
<evidence type="ECO:0000313" key="3">
    <source>
        <dbReference type="Proteomes" id="UP000253226"/>
    </source>
</evidence>
<dbReference type="AlphaFoldDB" id="A0A367W2J0"/>
<dbReference type="SUPFAM" id="SSF54909">
    <property type="entry name" value="Dimeric alpha+beta barrel"/>
    <property type="match status" value="1"/>
</dbReference>
<gene>
    <name evidence="2" type="ORF">TH19_19135</name>
</gene>
<comment type="caution">
    <text evidence="2">The sequence shown here is derived from an EMBL/GenBank/DDBJ whole genome shotgun (WGS) entry which is preliminary data.</text>
</comment>
<dbReference type="OrthoDB" id="287932at2"/>
<dbReference type="InterPro" id="IPR050744">
    <property type="entry name" value="AI-2_Isomerase_LsrG"/>
</dbReference>
<dbReference type="Proteomes" id="UP000253226">
    <property type="component" value="Unassembled WGS sequence"/>
</dbReference>
<name>A0A367W2J0_9PROT</name>
<dbReference type="Gene3D" id="3.30.70.100">
    <property type="match status" value="1"/>
</dbReference>
<dbReference type="InterPro" id="IPR007138">
    <property type="entry name" value="ABM_dom"/>
</dbReference>
<reference evidence="2 3" key="1">
    <citation type="submission" date="2014-07" db="EMBL/GenBank/DDBJ databases">
        <title>Draft genome sequence of Thalassospira profundimaris 35.</title>
        <authorList>
            <person name="Lai Q."/>
            <person name="Shao Z."/>
        </authorList>
    </citation>
    <scope>NUCLEOTIDE SEQUENCE [LARGE SCALE GENOMIC DNA]</scope>
    <source>
        <strain evidence="2 3">35</strain>
    </source>
</reference>
<dbReference type="PROSITE" id="PS51725">
    <property type="entry name" value="ABM"/>
    <property type="match status" value="1"/>
</dbReference>
<evidence type="ECO:0000259" key="1">
    <source>
        <dbReference type="PROSITE" id="PS51725"/>
    </source>
</evidence>
<accession>A0A367W2J0</accession>
<dbReference type="RefSeq" id="WP_114103843.1">
    <property type="nucleotide sequence ID" value="NZ_JPWF01000015.1"/>
</dbReference>
<organism evidence="2 3">
    <name type="scientific">Thalassospira profundimaris</name>
    <dbReference type="NCBI Taxonomy" id="502049"/>
    <lineage>
        <taxon>Bacteria</taxon>
        <taxon>Pseudomonadati</taxon>
        <taxon>Pseudomonadota</taxon>
        <taxon>Alphaproteobacteria</taxon>
        <taxon>Rhodospirillales</taxon>
        <taxon>Thalassospiraceae</taxon>
        <taxon>Thalassospira</taxon>
    </lineage>
</organism>
<dbReference type="PANTHER" id="PTHR33336:SF3">
    <property type="entry name" value="ABM DOMAIN-CONTAINING PROTEIN"/>
    <property type="match status" value="1"/>
</dbReference>
<proteinExistence type="predicted"/>
<dbReference type="EMBL" id="JPWF01000015">
    <property type="protein sequence ID" value="RCK32401.1"/>
    <property type="molecule type" value="Genomic_DNA"/>
</dbReference>
<dbReference type="GO" id="GO:0003824">
    <property type="term" value="F:catalytic activity"/>
    <property type="evidence" value="ECO:0007669"/>
    <property type="project" value="TreeGrafter"/>
</dbReference>
<evidence type="ECO:0000313" key="2">
    <source>
        <dbReference type="EMBL" id="RCK32401.1"/>
    </source>
</evidence>